<dbReference type="InterPro" id="IPR029058">
    <property type="entry name" value="AB_hydrolase_fold"/>
</dbReference>
<keyword evidence="2" id="KW-0378">Hydrolase</keyword>
<organism evidence="2 3">
    <name type="scientific">Nocardioides marinquilinus</name>
    <dbReference type="NCBI Taxonomy" id="1210400"/>
    <lineage>
        <taxon>Bacteria</taxon>
        <taxon>Bacillati</taxon>
        <taxon>Actinomycetota</taxon>
        <taxon>Actinomycetes</taxon>
        <taxon>Propionibacteriales</taxon>
        <taxon>Nocardioidaceae</taxon>
        <taxon>Nocardioides</taxon>
    </lineage>
</organism>
<proteinExistence type="predicted"/>
<dbReference type="EMBL" id="BAABKG010000002">
    <property type="protein sequence ID" value="GAA5148367.1"/>
    <property type="molecule type" value="Genomic_DNA"/>
</dbReference>
<dbReference type="GO" id="GO:0016787">
    <property type="term" value="F:hydrolase activity"/>
    <property type="evidence" value="ECO:0007669"/>
    <property type="project" value="UniProtKB-KW"/>
</dbReference>
<dbReference type="Proteomes" id="UP001500221">
    <property type="component" value="Unassembled WGS sequence"/>
</dbReference>
<evidence type="ECO:0000313" key="2">
    <source>
        <dbReference type="EMBL" id="GAA5148367.1"/>
    </source>
</evidence>
<sequence>MVETTRPFHLAGTGPVGVLVLSGSSGRVERDRCDLLAAAGATAASYRWFGETVDLVPLESFDEPLARLHERCERLVVLGTSRGAEAALLLGARHPEIDLVVGVSPSDVVWAALSTDRPQRSSFTSGGEPLPFVPYDDDWTPATDPPEHVGMYRSALDRFADRVPAARIPVERIAGDVVLTAGGDDRLWPSTELAVRVEARRAAAGLPTTVLTHPAAGHRVVLPGEPRPPSSHLVHGGTPAADAELGAALWARLLAEVTAGGPRA</sequence>
<evidence type="ECO:0000259" key="1">
    <source>
        <dbReference type="Pfam" id="PF08840"/>
    </source>
</evidence>
<feature type="domain" description="BAAT/Acyl-CoA thioester hydrolase C-terminal" evidence="1">
    <location>
        <begin position="58"/>
        <end position="254"/>
    </location>
</feature>
<gene>
    <name evidence="2" type="ORF">GCM10023340_22170</name>
</gene>
<dbReference type="Gene3D" id="3.40.50.1820">
    <property type="entry name" value="alpha/beta hydrolase"/>
    <property type="match status" value="1"/>
</dbReference>
<dbReference type="RefSeq" id="WP_345458237.1">
    <property type="nucleotide sequence ID" value="NZ_BAABKG010000002.1"/>
</dbReference>
<accession>A0ABP9PKY0</accession>
<evidence type="ECO:0000313" key="3">
    <source>
        <dbReference type="Proteomes" id="UP001500221"/>
    </source>
</evidence>
<dbReference type="SUPFAM" id="SSF53474">
    <property type="entry name" value="alpha/beta-Hydrolases"/>
    <property type="match status" value="1"/>
</dbReference>
<dbReference type="Pfam" id="PF08840">
    <property type="entry name" value="BAAT_C"/>
    <property type="match status" value="1"/>
</dbReference>
<name>A0ABP9PKY0_9ACTN</name>
<comment type="caution">
    <text evidence="2">The sequence shown here is derived from an EMBL/GenBank/DDBJ whole genome shotgun (WGS) entry which is preliminary data.</text>
</comment>
<dbReference type="InterPro" id="IPR014940">
    <property type="entry name" value="BAAT_C"/>
</dbReference>
<reference evidence="3" key="1">
    <citation type="journal article" date="2019" name="Int. J. Syst. Evol. Microbiol.">
        <title>The Global Catalogue of Microorganisms (GCM) 10K type strain sequencing project: providing services to taxonomists for standard genome sequencing and annotation.</title>
        <authorList>
            <consortium name="The Broad Institute Genomics Platform"/>
            <consortium name="The Broad Institute Genome Sequencing Center for Infectious Disease"/>
            <person name="Wu L."/>
            <person name="Ma J."/>
        </authorList>
    </citation>
    <scope>NUCLEOTIDE SEQUENCE [LARGE SCALE GENOMIC DNA]</scope>
    <source>
        <strain evidence="3">JCM 18459</strain>
    </source>
</reference>
<keyword evidence="3" id="KW-1185">Reference proteome</keyword>
<protein>
    <submittedName>
        <fullName evidence="2">Acyl-CoA thioester hydrolase/BAAT C-terminal domain-containing protein</fullName>
    </submittedName>
</protein>